<protein>
    <submittedName>
        <fullName evidence="7">Cyclopropane-fatty-acyl-phospholipid synthase family protein</fullName>
        <ecNumber evidence="7">2.1.1.-</ecNumber>
    </submittedName>
</protein>
<name>A0ABZ2I9H7_9CAUL</name>
<dbReference type="Gene3D" id="3.40.50.150">
    <property type="entry name" value="Vaccinia Virus protein VP39"/>
    <property type="match status" value="1"/>
</dbReference>
<evidence type="ECO:0000313" key="7">
    <source>
        <dbReference type="EMBL" id="WWT54272.1"/>
    </source>
</evidence>
<evidence type="ECO:0000256" key="5">
    <source>
        <dbReference type="ARBA" id="ARBA00023098"/>
    </source>
</evidence>
<dbReference type="RefSeq" id="WP_338576384.1">
    <property type="nucleotide sequence ID" value="NZ_CP146369.1"/>
</dbReference>
<evidence type="ECO:0000259" key="6">
    <source>
        <dbReference type="Pfam" id="PF25371"/>
    </source>
</evidence>
<dbReference type="GO" id="GO:0032259">
    <property type="term" value="P:methylation"/>
    <property type="evidence" value="ECO:0007669"/>
    <property type="project" value="UniProtKB-KW"/>
</dbReference>
<dbReference type="PANTHER" id="PTHR43667">
    <property type="entry name" value="CYCLOPROPANE-FATTY-ACYL-PHOSPHOLIPID SYNTHASE"/>
    <property type="match status" value="1"/>
</dbReference>
<gene>
    <name evidence="7" type="ORF">V8J38_13635</name>
</gene>
<evidence type="ECO:0000256" key="4">
    <source>
        <dbReference type="ARBA" id="ARBA00022691"/>
    </source>
</evidence>
<keyword evidence="5" id="KW-0443">Lipid metabolism</keyword>
<comment type="similarity">
    <text evidence="1">Belongs to the CFA/CMAS family.</text>
</comment>
<evidence type="ECO:0000256" key="2">
    <source>
        <dbReference type="ARBA" id="ARBA00022603"/>
    </source>
</evidence>
<dbReference type="PANTHER" id="PTHR43667:SF1">
    <property type="entry name" value="CYCLOPROPANE-FATTY-ACYL-PHOSPHOLIPID SYNTHASE"/>
    <property type="match status" value="1"/>
</dbReference>
<dbReference type="SUPFAM" id="SSF53335">
    <property type="entry name" value="S-adenosyl-L-methionine-dependent methyltransferases"/>
    <property type="match status" value="1"/>
</dbReference>
<dbReference type="EC" id="2.1.1.-" evidence="7"/>
<dbReference type="PIRSF" id="PIRSF003085">
    <property type="entry name" value="CMAS"/>
    <property type="match status" value="1"/>
</dbReference>
<keyword evidence="3 7" id="KW-0808">Transferase</keyword>
<evidence type="ECO:0000313" key="8">
    <source>
        <dbReference type="Proteomes" id="UP001363460"/>
    </source>
</evidence>
<dbReference type="Pfam" id="PF02353">
    <property type="entry name" value="CMAS"/>
    <property type="match status" value="1"/>
</dbReference>
<dbReference type="Pfam" id="PF25371">
    <property type="entry name" value="DUF7884"/>
    <property type="match status" value="1"/>
</dbReference>
<keyword evidence="8" id="KW-1185">Reference proteome</keyword>
<sequence length="391" mass="44450">MLQALLDRTFQTRSIRVRFPDGRELTAGPGEPELTAVLTDMKAAVAIAANPDLALGEAFMDGTFQVEGGGIYDFLELTASQMALRPRTPKMTWMQRIKRGAEQANDRLNARSNVHHHYDLTVDFYRLFLDDDLQYSCAFFETPDASLEQAQVAKKRRLIDKLLLEPGHRALDIGAGWGGLGLSMVERGARVTGVTLSTEQHRTANERAAALGVTDRADFRLQDYRDLDQTFDRIISVGMFEHVGAPNYQEYFDTVARLLDDDGVAVVHAIGRNSPPNRTQPWIRKYIFPGGYIPALSEVLPAIERAGLWVTDMEVLRLHYAETLRHWRERFLARRGEARAMYDERFCRMWEFYLACSEVAFRELGHMVFQLQLTKKQTAVPLSRDYLCGQA</sequence>
<evidence type="ECO:0000256" key="3">
    <source>
        <dbReference type="ARBA" id="ARBA00022679"/>
    </source>
</evidence>
<reference evidence="7 8" key="1">
    <citation type="submission" date="2024-02" db="EMBL/GenBank/DDBJ databases">
        <title>Distribution and functional of Brevundimonas-related endobacteria within Verticillium dahliae.</title>
        <authorList>
            <person name="Zeng H."/>
        </authorList>
    </citation>
    <scope>NUCLEOTIDE SEQUENCE [LARGE SCALE GENOMIC DNA]</scope>
    <source>
        <strain evidence="7 8">TRM 44200</strain>
    </source>
</reference>
<organism evidence="7 8">
    <name type="scientific">Brevundimonas olei</name>
    <dbReference type="NCBI Taxonomy" id="657642"/>
    <lineage>
        <taxon>Bacteria</taxon>
        <taxon>Pseudomonadati</taxon>
        <taxon>Pseudomonadota</taxon>
        <taxon>Alphaproteobacteria</taxon>
        <taxon>Caulobacterales</taxon>
        <taxon>Caulobacteraceae</taxon>
        <taxon>Brevundimonas</taxon>
    </lineage>
</organism>
<dbReference type="InterPro" id="IPR029063">
    <property type="entry name" value="SAM-dependent_MTases_sf"/>
</dbReference>
<dbReference type="InterPro" id="IPR003333">
    <property type="entry name" value="CMAS"/>
</dbReference>
<keyword evidence="4" id="KW-0949">S-adenosyl-L-methionine</keyword>
<dbReference type="CDD" id="cd02440">
    <property type="entry name" value="AdoMet_MTases"/>
    <property type="match status" value="1"/>
</dbReference>
<dbReference type="GO" id="GO:0008168">
    <property type="term" value="F:methyltransferase activity"/>
    <property type="evidence" value="ECO:0007669"/>
    <property type="project" value="UniProtKB-KW"/>
</dbReference>
<dbReference type="InterPro" id="IPR057206">
    <property type="entry name" value="DUF7884"/>
</dbReference>
<feature type="domain" description="DUF7884" evidence="6">
    <location>
        <begin position="2"/>
        <end position="69"/>
    </location>
</feature>
<accession>A0ABZ2I9H7</accession>
<proteinExistence type="inferred from homology"/>
<evidence type="ECO:0000256" key="1">
    <source>
        <dbReference type="ARBA" id="ARBA00010815"/>
    </source>
</evidence>
<dbReference type="Proteomes" id="UP001363460">
    <property type="component" value="Chromosome"/>
</dbReference>
<dbReference type="EMBL" id="CP146369">
    <property type="protein sequence ID" value="WWT54272.1"/>
    <property type="molecule type" value="Genomic_DNA"/>
</dbReference>
<dbReference type="InterPro" id="IPR050723">
    <property type="entry name" value="CFA/CMAS"/>
</dbReference>
<keyword evidence="2 7" id="KW-0489">Methyltransferase</keyword>